<evidence type="ECO:0000256" key="4">
    <source>
        <dbReference type="ARBA" id="ARBA00022840"/>
    </source>
</evidence>
<dbReference type="InterPro" id="IPR003439">
    <property type="entry name" value="ABC_transporter-like_ATP-bd"/>
</dbReference>
<sequence>MHVTGGRADTVDVDGDAMIQLQGVGKTYADGTVAVQSLHLDVPRGALVALVGPSGCGKSTTLKMVNRLIEPTSGRIVLDGDDVTSIDPVNLRRRLGYVIQQVGLFPHQTIRTNVGTVPTLLGWKASDVHARADELLDLVGLEPATYGDRFPAQLSGGQRQRVGVARALAADPPVLLMDEPFGAVDPVVRGRLQDEFSRLQRDLGKTVLLVTHDIEEAVRLGDLVAVFAQGGRLAQYDTPARVLGTPADDFVAEFVGADRGLRRLAVTPIRADDLVQPTTVPADAPLGAARARMLAEHAAWAVVVGTGGELRGWVSIDDTASDDGTVAGRARRLVAFVEMGTDLKVALATMLRHDAGWVGVESGGRFVGVLTPDTLHAALRRSVRAEEHSAAEAS</sequence>
<dbReference type="SUPFAM" id="SSF54631">
    <property type="entry name" value="CBS-domain pair"/>
    <property type="match status" value="1"/>
</dbReference>
<dbReference type="SUPFAM" id="SSF52540">
    <property type="entry name" value="P-loop containing nucleoside triphosphate hydrolases"/>
    <property type="match status" value="1"/>
</dbReference>
<feature type="domain" description="ABC transporter" evidence="6">
    <location>
        <begin position="19"/>
        <end position="255"/>
    </location>
</feature>
<dbReference type="InterPro" id="IPR046342">
    <property type="entry name" value="CBS_dom_sf"/>
</dbReference>
<dbReference type="SMART" id="SM00382">
    <property type="entry name" value="AAA"/>
    <property type="match status" value="1"/>
</dbReference>
<dbReference type="PANTHER" id="PTHR43117:SF4">
    <property type="entry name" value="OSMOPROTECTANT IMPORT ATP-BINDING PROTEIN OSMV"/>
    <property type="match status" value="1"/>
</dbReference>
<dbReference type="InterPro" id="IPR000644">
    <property type="entry name" value="CBS_dom"/>
</dbReference>
<evidence type="ECO:0000256" key="1">
    <source>
        <dbReference type="ARBA" id="ARBA00005417"/>
    </source>
</evidence>
<comment type="similarity">
    <text evidence="1">Belongs to the ABC transporter superfamily.</text>
</comment>
<evidence type="ECO:0000256" key="5">
    <source>
        <dbReference type="ARBA" id="ARBA00066388"/>
    </source>
</evidence>
<evidence type="ECO:0000256" key="3">
    <source>
        <dbReference type="ARBA" id="ARBA00022741"/>
    </source>
</evidence>
<dbReference type="PANTHER" id="PTHR43117">
    <property type="entry name" value="OSMOPROTECTANT IMPORT ATP-BINDING PROTEIN OSMV"/>
    <property type="match status" value="1"/>
</dbReference>
<dbReference type="GO" id="GO:0015418">
    <property type="term" value="F:ABC-type quaternary ammonium compound transporting activity"/>
    <property type="evidence" value="ECO:0007669"/>
    <property type="project" value="UniProtKB-EC"/>
</dbReference>
<dbReference type="GO" id="GO:0005524">
    <property type="term" value="F:ATP binding"/>
    <property type="evidence" value="ECO:0007669"/>
    <property type="project" value="UniProtKB-KW"/>
</dbReference>
<keyword evidence="2" id="KW-0813">Transport</keyword>
<proteinExistence type="inferred from homology"/>
<organism evidence="7">
    <name type="scientific">uncultured Nocardioidaceae bacterium</name>
    <dbReference type="NCBI Taxonomy" id="253824"/>
    <lineage>
        <taxon>Bacteria</taxon>
        <taxon>Bacillati</taxon>
        <taxon>Actinomycetota</taxon>
        <taxon>Actinomycetes</taxon>
        <taxon>Propionibacteriales</taxon>
        <taxon>Nocardioidaceae</taxon>
        <taxon>environmental samples</taxon>
    </lineage>
</organism>
<dbReference type="Gene3D" id="3.10.580.10">
    <property type="entry name" value="CBS-domain"/>
    <property type="match status" value="1"/>
</dbReference>
<dbReference type="EC" id="7.6.2.9" evidence="5"/>
<keyword evidence="4 7" id="KW-0067">ATP-binding</keyword>
<evidence type="ECO:0000259" key="6">
    <source>
        <dbReference type="PROSITE" id="PS50893"/>
    </source>
</evidence>
<dbReference type="Gene3D" id="3.40.50.300">
    <property type="entry name" value="P-loop containing nucleotide triphosphate hydrolases"/>
    <property type="match status" value="1"/>
</dbReference>
<dbReference type="Pfam" id="PF00571">
    <property type="entry name" value="CBS"/>
    <property type="match status" value="1"/>
</dbReference>
<dbReference type="PROSITE" id="PS00211">
    <property type="entry name" value="ABC_TRANSPORTER_1"/>
    <property type="match status" value="1"/>
</dbReference>
<gene>
    <name evidence="7" type="ORF">AVDCRST_MAG21-1916</name>
</gene>
<dbReference type="Pfam" id="PF00005">
    <property type="entry name" value="ABC_tran"/>
    <property type="match status" value="1"/>
</dbReference>
<dbReference type="GO" id="GO:0016887">
    <property type="term" value="F:ATP hydrolysis activity"/>
    <property type="evidence" value="ECO:0007669"/>
    <property type="project" value="InterPro"/>
</dbReference>
<dbReference type="FunFam" id="3.40.50.300:FF:000425">
    <property type="entry name" value="Probable ABC transporter, ATP-binding subunit"/>
    <property type="match status" value="1"/>
</dbReference>
<name>A0A6J4NCY7_9ACTN</name>
<dbReference type="InterPro" id="IPR017871">
    <property type="entry name" value="ABC_transporter-like_CS"/>
</dbReference>
<evidence type="ECO:0000313" key="7">
    <source>
        <dbReference type="EMBL" id="CAA9384667.1"/>
    </source>
</evidence>
<dbReference type="PROSITE" id="PS50893">
    <property type="entry name" value="ABC_TRANSPORTER_2"/>
    <property type="match status" value="1"/>
</dbReference>
<dbReference type="EMBL" id="CADCUL010000168">
    <property type="protein sequence ID" value="CAA9384667.1"/>
    <property type="molecule type" value="Genomic_DNA"/>
</dbReference>
<accession>A0A6J4NCY7</accession>
<reference evidence="7" key="1">
    <citation type="submission" date="2020-02" db="EMBL/GenBank/DDBJ databases">
        <authorList>
            <person name="Meier V. D."/>
        </authorList>
    </citation>
    <scope>NUCLEOTIDE SEQUENCE</scope>
    <source>
        <strain evidence="7">AVDCRST_MAG21</strain>
    </source>
</reference>
<dbReference type="InterPro" id="IPR003593">
    <property type="entry name" value="AAA+_ATPase"/>
</dbReference>
<keyword evidence="3" id="KW-0547">Nucleotide-binding</keyword>
<evidence type="ECO:0000256" key="2">
    <source>
        <dbReference type="ARBA" id="ARBA00022448"/>
    </source>
</evidence>
<dbReference type="InterPro" id="IPR027417">
    <property type="entry name" value="P-loop_NTPase"/>
</dbReference>
<protein>
    <recommendedName>
        <fullName evidence="5">ABC-type quaternary amine transporter</fullName>
        <ecNumber evidence="5">7.6.2.9</ecNumber>
    </recommendedName>
</protein>
<dbReference type="AlphaFoldDB" id="A0A6J4NCY7"/>